<name>A0AAV9MU15_9EURO</name>
<sequence length="548" mass="59930">MGSIDGIGLGSLWSFQHPTLGELTGVRRKGDIVQFRGIPFAEIPARFRQSVMRTTLPKLPYDATQPGSTCPHTQALPFPEFWTGPLPQDGIVLKQPLADEFNCLNLNITAPLTAVQDGHKVPVLVFIHGGAFMVGSSSLQVAGREIYDGVRLVQSSVGLGQPLVVVTINYRVGPLGFLASSALEAYNKSFGEAVGNYGLHDQRQALKWVYKFIDGFGGDPEMITIQGGSAGGASCHFQAQFREAKVKRAILSSGSTLAIGAMPLSYHEKQFEAFALRYSSKESGSIIEDLQLIPVAALVEETMAGFYNPVIDNDWIRGRTVTDLVENPTTVELMVGSCAFEQDLTLAMLGALDPNNLSDQAMRDTMTSMLKPIGLTSETNDLFSADVLKAYGIQNTIETPSKDRETWAEFVADMIFRIPPYLIGLKTQGKTFLYEFQSTNPYPGWKLGYGKANHAISDLFLFNPAGDLVEKKHQGEYSGAVQQLQRDWISFCYGQLDWEPFKAGDVDKLGPVYTFANHGAGGKFDTLEAAIGKDIVDRWTTVLKVAQT</sequence>
<dbReference type="InterPro" id="IPR050309">
    <property type="entry name" value="Type-B_Carboxylest/Lipase"/>
</dbReference>
<dbReference type="InterPro" id="IPR029058">
    <property type="entry name" value="AB_hydrolase_fold"/>
</dbReference>
<gene>
    <name evidence="5" type="ORF">LTR84_010288</name>
</gene>
<comment type="caution">
    <text evidence="5">The sequence shown here is derived from an EMBL/GenBank/DDBJ whole genome shotgun (WGS) entry which is preliminary data.</text>
</comment>
<dbReference type="GO" id="GO:0016787">
    <property type="term" value="F:hydrolase activity"/>
    <property type="evidence" value="ECO:0007669"/>
    <property type="project" value="UniProtKB-KW"/>
</dbReference>
<dbReference type="SUPFAM" id="SSF53474">
    <property type="entry name" value="alpha/beta-Hydrolases"/>
    <property type="match status" value="1"/>
</dbReference>
<dbReference type="Proteomes" id="UP001358417">
    <property type="component" value="Unassembled WGS sequence"/>
</dbReference>
<dbReference type="InterPro" id="IPR002018">
    <property type="entry name" value="CarbesteraseB"/>
</dbReference>
<evidence type="ECO:0000256" key="2">
    <source>
        <dbReference type="ARBA" id="ARBA00022801"/>
    </source>
</evidence>
<dbReference type="EC" id="3.1.1.-" evidence="3"/>
<keyword evidence="6" id="KW-1185">Reference proteome</keyword>
<keyword evidence="2 3" id="KW-0378">Hydrolase</keyword>
<feature type="domain" description="Carboxylesterase type B" evidence="4">
    <location>
        <begin position="21"/>
        <end position="455"/>
    </location>
</feature>
<reference evidence="5 6" key="1">
    <citation type="submission" date="2023-08" db="EMBL/GenBank/DDBJ databases">
        <title>Black Yeasts Isolated from many extreme environments.</title>
        <authorList>
            <person name="Coleine C."/>
            <person name="Stajich J.E."/>
            <person name="Selbmann L."/>
        </authorList>
    </citation>
    <scope>NUCLEOTIDE SEQUENCE [LARGE SCALE GENOMIC DNA]</scope>
    <source>
        <strain evidence="5 6">CCFEE 5792</strain>
    </source>
</reference>
<organism evidence="5 6">
    <name type="scientific">Exophiala bonariae</name>
    <dbReference type="NCBI Taxonomy" id="1690606"/>
    <lineage>
        <taxon>Eukaryota</taxon>
        <taxon>Fungi</taxon>
        <taxon>Dikarya</taxon>
        <taxon>Ascomycota</taxon>
        <taxon>Pezizomycotina</taxon>
        <taxon>Eurotiomycetes</taxon>
        <taxon>Chaetothyriomycetidae</taxon>
        <taxon>Chaetothyriales</taxon>
        <taxon>Herpotrichiellaceae</taxon>
        <taxon>Exophiala</taxon>
    </lineage>
</organism>
<protein>
    <recommendedName>
        <fullName evidence="3">Carboxylic ester hydrolase</fullName>
        <ecNumber evidence="3">3.1.1.-</ecNumber>
    </recommendedName>
</protein>
<proteinExistence type="inferred from homology"/>
<dbReference type="Gene3D" id="3.40.50.1820">
    <property type="entry name" value="alpha/beta hydrolase"/>
    <property type="match status" value="1"/>
</dbReference>
<dbReference type="GeneID" id="89978446"/>
<dbReference type="RefSeq" id="XP_064700560.1">
    <property type="nucleotide sequence ID" value="XM_064853825.1"/>
</dbReference>
<evidence type="ECO:0000256" key="1">
    <source>
        <dbReference type="ARBA" id="ARBA00005964"/>
    </source>
</evidence>
<dbReference type="PROSITE" id="PS00122">
    <property type="entry name" value="CARBOXYLESTERASE_B_1"/>
    <property type="match status" value="1"/>
</dbReference>
<dbReference type="AlphaFoldDB" id="A0AAV9MU15"/>
<comment type="similarity">
    <text evidence="1 3">Belongs to the type-B carboxylesterase/lipase family.</text>
</comment>
<accession>A0AAV9MU15</accession>
<evidence type="ECO:0000259" key="4">
    <source>
        <dbReference type="Pfam" id="PF00135"/>
    </source>
</evidence>
<evidence type="ECO:0000313" key="5">
    <source>
        <dbReference type="EMBL" id="KAK5044916.1"/>
    </source>
</evidence>
<dbReference type="PANTHER" id="PTHR11559">
    <property type="entry name" value="CARBOXYLESTERASE"/>
    <property type="match status" value="1"/>
</dbReference>
<evidence type="ECO:0000256" key="3">
    <source>
        <dbReference type="RuleBase" id="RU361235"/>
    </source>
</evidence>
<dbReference type="Pfam" id="PF00135">
    <property type="entry name" value="COesterase"/>
    <property type="match status" value="1"/>
</dbReference>
<dbReference type="EMBL" id="JAVRRD010000041">
    <property type="protein sequence ID" value="KAK5044916.1"/>
    <property type="molecule type" value="Genomic_DNA"/>
</dbReference>
<dbReference type="InterPro" id="IPR019826">
    <property type="entry name" value="Carboxylesterase_B_AS"/>
</dbReference>
<evidence type="ECO:0000313" key="6">
    <source>
        <dbReference type="Proteomes" id="UP001358417"/>
    </source>
</evidence>